<dbReference type="AlphaFoldDB" id="A0A1J7C899"/>
<dbReference type="Gene3D" id="3.40.630.190">
    <property type="entry name" value="LCP protein"/>
    <property type="match status" value="1"/>
</dbReference>
<keyword evidence="3" id="KW-0472">Membrane</keyword>
<dbReference type="STRING" id="1428644.BIV57_09250"/>
<feature type="domain" description="LytR/CpsA/Psr regulator C-terminal" evidence="5">
    <location>
        <begin position="474"/>
        <end position="561"/>
    </location>
</feature>
<dbReference type="OrthoDB" id="4349935at2"/>
<dbReference type="InterPro" id="IPR027381">
    <property type="entry name" value="LytR/CpsA/Psr_C"/>
</dbReference>
<protein>
    <recommendedName>
        <fullName evidence="8">LytR/CpsA/Psr regulator C-terminal domain-containing protein</fullName>
    </recommendedName>
</protein>
<dbReference type="Pfam" id="PF03816">
    <property type="entry name" value="LytR_cpsA_psr"/>
    <property type="match status" value="1"/>
</dbReference>
<feature type="compositionally biased region" description="Low complexity" evidence="2">
    <location>
        <begin position="87"/>
        <end position="101"/>
    </location>
</feature>
<feature type="compositionally biased region" description="Low complexity" evidence="2">
    <location>
        <begin position="29"/>
        <end position="79"/>
    </location>
</feature>
<keyword evidence="7" id="KW-1185">Reference proteome</keyword>
<evidence type="ECO:0000313" key="7">
    <source>
        <dbReference type="Proteomes" id="UP000243342"/>
    </source>
</evidence>
<feature type="domain" description="Cell envelope-related transcriptional attenuator" evidence="4">
    <location>
        <begin position="289"/>
        <end position="393"/>
    </location>
</feature>
<feature type="transmembrane region" description="Helical" evidence="3">
    <location>
        <begin position="203"/>
        <end position="221"/>
    </location>
</feature>
<feature type="compositionally biased region" description="Polar residues" evidence="2">
    <location>
        <begin position="131"/>
        <end position="143"/>
    </location>
</feature>
<evidence type="ECO:0008006" key="8">
    <source>
        <dbReference type="Google" id="ProtNLM"/>
    </source>
</evidence>
<dbReference type="RefSeq" id="WP_071656253.1">
    <property type="nucleotide sequence ID" value="NZ_MLCF01000043.1"/>
</dbReference>
<dbReference type="InterPro" id="IPR004474">
    <property type="entry name" value="LytR_CpsA_psr"/>
</dbReference>
<keyword evidence="3" id="KW-1133">Transmembrane helix</keyword>
<feature type="compositionally biased region" description="Basic and acidic residues" evidence="2">
    <location>
        <begin position="15"/>
        <end position="28"/>
    </location>
</feature>
<organism evidence="6 7">
    <name type="scientific">Mangrovactinospora gilvigrisea</name>
    <dbReference type="NCBI Taxonomy" id="1428644"/>
    <lineage>
        <taxon>Bacteria</taxon>
        <taxon>Bacillati</taxon>
        <taxon>Actinomycetota</taxon>
        <taxon>Actinomycetes</taxon>
        <taxon>Kitasatosporales</taxon>
        <taxon>Streptomycetaceae</taxon>
        <taxon>Mangrovactinospora</taxon>
    </lineage>
</organism>
<name>A0A1J7C899_9ACTN</name>
<evidence type="ECO:0000256" key="3">
    <source>
        <dbReference type="SAM" id="Phobius"/>
    </source>
</evidence>
<evidence type="ECO:0000259" key="5">
    <source>
        <dbReference type="Pfam" id="PF13399"/>
    </source>
</evidence>
<sequence length="565" mass="59116">MSGSNGWGYGGDDPYDPHAPRQQHEQHPDQQQQQYEQQHQQQYGYDDTYGGGYSDQQGQQQGQGYYDTYAGQYQQVPQTPQSPPPNQYEQQYGAQYAQPQPSMYDTGQTSGAGYDTAQFQAGQFDTGQQWAVPQQNPQHQVPGQRQPGADEGGGQDPYETGQFAFAQEDTEKSEDAIDWLKFAETRSERRDEKKRRSRGRVRILAVLLVICLAGGGGWLWWSHRGGSDTAAAAGGGGQRNTIVVTLRDLKGVTSNVMLVDNASAKSGSTLLLPSNLQLPSGDVGTVTMGQSLDQLGPSGTRDALSTLLGANISGSWRLDSPFLSTLVDKVGGITLDADTAISQGGKEVLHKGSNSGVNGATAMAYATYQAKGEGDNTRLARFGQVMDGVLQQMPTSQQGATAVVNAMGAVLDPSLPANKLGASLAALAKERQGGKYRTVSLPVAGNGTLPDGAAGQVVSTVLGTSIKKSAEGAARVTLSNGSGSAKTGSAAQASLTNGGYSMLPGGGNVSVRAKSQIAYTDPSNKADALDIAKTLGLPAGDVAATKAKISGDVAVTIGQDYKPQG</sequence>
<dbReference type="PANTHER" id="PTHR33392">
    <property type="entry name" value="POLYISOPRENYL-TEICHOIC ACID--PEPTIDOGLYCAN TEICHOIC ACID TRANSFERASE TAGU"/>
    <property type="match status" value="1"/>
</dbReference>
<evidence type="ECO:0000313" key="6">
    <source>
        <dbReference type="EMBL" id="OIV37752.1"/>
    </source>
</evidence>
<comment type="caution">
    <text evidence="6">The sequence shown here is derived from an EMBL/GenBank/DDBJ whole genome shotgun (WGS) entry which is preliminary data.</text>
</comment>
<feature type="compositionally biased region" description="Gly residues" evidence="2">
    <location>
        <begin position="1"/>
        <end position="11"/>
    </location>
</feature>
<evidence type="ECO:0000256" key="1">
    <source>
        <dbReference type="ARBA" id="ARBA00006068"/>
    </source>
</evidence>
<dbReference type="Proteomes" id="UP000243342">
    <property type="component" value="Unassembled WGS sequence"/>
</dbReference>
<dbReference type="InterPro" id="IPR050922">
    <property type="entry name" value="LytR/CpsA/Psr_CW_biosynth"/>
</dbReference>
<dbReference type="Pfam" id="PF13399">
    <property type="entry name" value="LytR_C"/>
    <property type="match status" value="1"/>
</dbReference>
<evidence type="ECO:0000256" key="2">
    <source>
        <dbReference type="SAM" id="MobiDB-lite"/>
    </source>
</evidence>
<dbReference type="PANTHER" id="PTHR33392:SF6">
    <property type="entry name" value="POLYISOPRENYL-TEICHOIC ACID--PEPTIDOGLYCAN TEICHOIC ACID TRANSFERASE TAGU"/>
    <property type="match status" value="1"/>
</dbReference>
<keyword evidence="3" id="KW-0812">Transmembrane</keyword>
<evidence type="ECO:0000259" key="4">
    <source>
        <dbReference type="Pfam" id="PF03816"/>
    </source>
</evidence>
<feature type="region of interest" description="Disordered" evidence="2">
    <location>
        <begin position="1"/>
        <end position="114"/>
    </location>
</feature>
<reference evidence="6 7" key="1">
    <citation type="submission" date="2016-10" db="EMBL/GenBank/DDBJ databases">
        <title>Genome sequence of Streptomyces gilvigriseus MUSC 26.</title>
        <authorList>
            <person name="Lee L.-H."/>
            <person name="Ser H.-L."/>
        </authorList>
    </citation>
    <scope>NUCLEOTIDE SEQUENCE [LARGE SCALE GENOMIC DNA]</scope>
    <source>
        <strain evidence="6 7">MUSC 26</strain>
    </source>
</reference>
<accession>A0A1J7C899</accession>
<feature type="compositionally biased region" description="Polar residues" evidence="2">
    <location>
        <begin position="103"/>
        <end position="114"/>
    </location>
</feature>
<comment type="similarity">
    <text evidence="1">Belongs to the LytR/CpsA/Psr (LCP) family.</text>
</comment>
<dbReference type="EMBL" id="MLCF01000043">
    <property type="protein sequence ID" value="OIV37752.1"/>
    <property type="molecule type" value="Genomic_DNA"/>
</dbReference>
<feature type="region of interest" description="Disordered" evidence="2">
    <location>
        <begin position="131"/>
        <end position="160"/>
    </location>
</feature>
<proteinExistence type="inferred from homology"/>
<gene>
    <name evidence="6" type="ORF">BIV57_09250</name>
</gene>